<proteinExistence type="predicted"/>
<evidence type="ECO:0000313" key="1">
    <source>
        <dbReference type="EMBL" id="KAK6992108.1"/>
    </source>
</evidence>
<reference evidence="1 2" key="1">
    <citation type="journal article" date="2024" name="J Genomics">
        <title>Draft genome sequencing and assembly of Favolaschia claudopus CIRM-BRFM 2984 isolated from oak limbs.</title>
        <authorList>
            <person name="Navarro D."/>
            <person name="Drula E."/>
            <person name="Chaduli D."/>
            <person name="Cazenave R."/>
            <person name="Ahrendt S."/>
            <person name="Wang J."/>
            <person name="Lipzen A."/>
            <person name="Daum C."/>
            <person name="Barry K."/>
            <person name="Grigoriev I.V."/>
            <person name="Favel A."/>
            <person name="Rosso M.N."/>
            <person name="Martin F."/>
        </authorList>
    </citation>
    <scope>NUCLEOTIDE SEQUENCE [LARGE SCALE GENOMIC DNA]</scope>
    <source>
        <strain evidence="1 2">CIRM-BRFM 2984</strain>
    </source>
</reference>
<comment type="caution">
    <text evidence="1">The sequence shown here is derived from an EMBL/GenBank/DDBJ whole genome shotgun (WGS) entry which is preliminary data.</text>
</comment>
<dbReference type="AlphaFoldDB" id="A0AAV9ZTC2"/>
<name>A0AAV9ZTC2_9AGAR</name>
<sequence length="53" mass="5889">MGNHSGANGHYNGTRPPDDVLKAALHDYAEKSLSLSQCLDYLLKDYEYKIGCD</sequence>
<gene>
    <name evidence="1" type="ORF">R3P38DRAFT_3089250</name>
</gene>
<organism evidence="1 2">
    <name type="scientific">Favolaschia claudopus</name>
    <dbReference type="NCBI Taxonomy" id="2862362"/>
    <lineage>
        <taxon>Eukaryota</taxon>
        <taxon>Fungi</taxon>
        <taxon>Dikarya</taxon>
        <taxon>Basidiomycota</taxon>
        <taxon>Agaricomycotina</taxon>
        <taxon>Agaricomycetes</taxon>
        <taxon>Agaricomycetidae</taxon>
        <taxon>Agaricales</taxon>
        <taxon>Marasmiineae</taxon>
        <taxon>Mycenaceae</taxon>
        <taxon>Favolaschia</taxon>
    </lineage>
</organism>
<dbReference type="EMBL" id="JAWWNJ010000113">
    <property type="protein sequence ID" value="KAK6992108.1"/>
    <property type="molecule type" value="Genomic_DNA"/>
</dbReference>
<dbReference type="Proteomes" id="UP001362999">
    <property type="component" value="Unassembled WGS sequence"/>
</dbReference>
<accession>A0AAV9ZTC2</accession>
<evidence type="ECO:0000313" key="2">
    <source>
        <dbReference type="Proteomes" id="UP001362999"/>
    </source>
</evidence>
<keyword evidence="2" id="KW-1185">Reference proteome</keyword>
<protein>
    <submittedName>
        <fullName evidence="1">Uncharacterized protein</fullName>
    </submittedName>
</protein>